<dbReference type="EMBL" id="CP069111">
    <property type="protein sequence ID" value="QSS61467.1"/>
    <property type="molecule type" value="Genomic_DNA"/>
</dbReference>
<evidence type="ECO:0000313" key="2">
    <source>
        <dbReference type="Proteomes" id="UP000663671"/>
    </source>
</evidence>
<gene>
    <name evidence="1" type="ORF">I7I51_03642</name>
</gene>
<reference evidence="1" key="1">
    <citation type="submission" date="2021-01" db="EMBL/GenBank/DDBJ databases">
        <title>Chromosome-level genome assembly of a human fungal pathogen reveals clustering of transcriptionally co-regulated genes.</title>
        <authorList>
            <person name="Voorhies M."/>
            <person name="Cohen S."/>
            <person name="Shea T.P."/>
            <person name="Petrus S."/>
            <person name="Munoz J.F."/>
            <person name="Poplawski S."/>
            <person name="Goldman W.E."/>
            <person name="Michael T."/>
            <person name="Cuomo C.A."/>
            <person name="Sil A."/>
            <person name="Beyhan S."/>
        </authorList>
    </citation>
    <scope>NUCLEOTIDE SEQUENCE</scope>
    <source>
        <strain evidence="1">WU24</strain>
    </source>
</reference>
<dbReference type="AlphaFoldDB" id="A0A8A1MBD0"/>
<evidence type="ECO:0000313" key="1">
    <source>
        <dbReference type="EMBL" id="QSS61467.1"/>
    </source>
</evidence>
<protein>
    <submittedName>
        <fullName evidence="1">Uncharacterized protein</fullName>
    </submittedName>
</protein>
<organism evidence="1 2">
    <name type="scientific">Ajellomyces capsulatus</name>
    <name type="common">Darling's disease fungus</name>
    <name type="synonym">Histoplasma capsulatum</name>
    <dbReference type="NCBI Taxonomy" id="5037"/>
    <lineage>
        <taxon>Eukaryota</taxon>
        <taxon>Fungi</taxon>
        <taxon>Dikarya</taxon>
        <taxon>Ascomycota</taxon>
        <taxon>Pezizomycotina</taxon>
        <taxon>Eurotiomycetes</taxon>
        <taxon>Eurotiomycetidae</taxon>
        <taxon>Onygenales</taxon>
        <taxon>Ajellomycetaceae</taxon>
        <taxon>Histoplasma</taxon>
    </lineage>
</organism>
<dbReference type="Proteomes" id="UP000663671">
    <property type="component" value="Chromosome 5"/>
</dbReference>
<proteinExistence type="predicted"/>
<name>A0A8A1MBD0_AJECA</name>
<sequence>MPTSKDYTVQKYFNAFGSLAPVLDIEYGNTNKLTSQNQYHGPGLTGTIRTIPELHQTRGAWLFIIGTTPRFPAQAPDPQPPLRSRHTIFLDFGAERGMDLDPLTVKKLGWEPDI</sequence>
<dbReference type="VEuPathDB" id="FungiDB:I7I51_03642"/>
<accession>A0A8A1MBD0</accession>